<evidence type="ECO:0000313" key="16">
    <source>
        <dbReference type="Proteomes" id="UP001243009"/>
    </source>
</evidence>
<dbReference type="PANTHER" id="PTHR30313:SF2">
    <property type="entry name" value="DNA PRIMASE"/>
    <property type="match status" value="1"/>
</dbReference>
<keyword evidence="10 12" id="KW-0238">DNA-binding</keyword>
<dbReference type="InterPro" id="IPR030846">
    <property type="entry name" value="DnaG_bac"/>
</dbReference>
<dbReference type="InterPro" id="IPR006171">
    <property type="entry name" value="TOPRIM_dom"/>
</dbReference>
<dbReference type="Pfam" id="PF13662">
    <property type="entry name" value="Toprim_4"/>
    <property type="match status" value="1"/>
</dbReference>
<dbReference type="InterPro" id="IPR036977">
    <property type="entry name" value="DNA_primase_Znf_CHC2"/>
</dbReference>
<dbReference type="Proteomes" id="UP001243009">
    <property type="component" value="Unassembled WGS sequence"/>
</dbReference>
<evidence type="ECO:0000259" key="14">
    <source>
        <dbReference type="PROSITE" id="PS50880"/>
    </source>
</evidence>
<evidence type="ECO:0000256" key="10">
    <source>
        <dbReference type="ARBA" id="ARBA00023125"/>
    </source>
</evidence>
<keyword evidence="7" id="KW-0863">Zinc-finger</keyword>
<keyword evidence="2 12" id="KW-0639">Primosome</keyword>
<accession>A0ABT9DU09</accession>
<evidence type="ECO:0000256" key="6">
    <source>
        <dbReference type="ARBA" id="ARBA00022723"/>
    </source>
</evidence>
<keyword evidence="8" id="KW-0862">Zinc</keyword>
<keyword evidence="4 12" id="KW-0548">Nucleotidyltransferase</keyword>
<comment type="catalytic activity">
    <reaction evidence="12">
        <text>ssDNA + n NTP = ssDNA/pppN(pN)n-1 hybrid + (n-1) diphosphate.</text>
        <dbReference type="EC" id="2.7.7.101"/>
    </reaction>
</comment>
<dbReference type="PANTHER" id="PTHR30313">
    <property type="entry name" value="DNA PRIMASE"/>
    <property type="match status" value="1"/>
</dbReference>
<comment type="similarity">
    <text evidence="12">Belongs to the DnaG primase family.</text>
</comment>
<dbReference type="SMART" id="SM00493">
    <property type="entry name" value="TOPRIM"/>
    <property type="match status" value="1"/>
</dbReference>
<dbReference type="Gene3D" id="3.40.1360.10">
    <property type="match status" value="1"/>
</dbReference>
<keyword evidence="16" id="KW-1185">Reference proteome</keyword>
<dbReference type="HAMAP" id="MF_00974">
    <property type="entry name" value="DNA_primase_DnaG"/>
    <property type="match status" value="1"/>
</dbReference>
<dbReference type="RefSeq" id="WP_305102233.1">
    <property type="nucleotide sequence ID" value="NZ_JAUTWS010000002.1"/>
</dbReference>
<evidence type="ECO:0000313" key="15">
    <source>
        <dbReference type="EMBL" id="MDO9707368.1"/>
    </source>
</evidence>
<comment type="subunit">
    <text evidence="12">Monomer. Interacts with DnaB.</text>
</comment>
<comment type="caution">
    <text evidence="15">The sequence shown here is derived from an EMBL/GenBank/DDBJ whole genome shotgun (WGS) entry which is preliminary data.</text>
</comment>
<proteinExistence type="inferred from homology"/>
<name>A0ABT9DU09_9PROT</name>
<gene>
    <name evidence="12 15" type="primary">dnaG</name>
    <name evidence="15" type="ORF">Q7A36_03355</name>
</gene>
<dbReference type="InterPro" id="IPR006295">
    <property type="entry name" value="DNA_primase_DnaG"/>
</dbReference>
<evidence type="ECO:0000256" key="5">
    <source>
        <dbReference type="ARBA" id="ARBA00022705"/>
    </source>
</evidence>
<sequence length="627" mass="68334">MALPPAFLDELRARTPLHGLIGRKTRLARNGRQWKGCCPFHNEKTPSFYVYDDHFHCFGCGAHGDALTFLMRAEGASFPEAVERLAAEAGMEVPKPTPQVAAREKRARDLHGVLAAAEAAYRRRLFLPEGRAALDYLRKRGLSDETIARFGLGWSGEGRGALAAELKAEGIEPPQLVAAGLMKPRDPDRPEAGLSDMFFGRVMFPIRDRRGRTISFGGRILGDGQPKYVNGPETELFHKRQGLYGLDLAREGAFRGAALLVVEGYMDVIALHQAGFSGAVAPLGTALTAEQLELIWQLSPEPVLCFDGDAAGARAAARAADLALPLLSPERSLKLATLTGGEDPDTLLRKGGPRAFQPVLDAAKPLSAALYDLLTAGRPRQTPEQRTVLRNLLEEAARRIPDKVLSGDYRRTLLDRLFAETRRPFAPAGPRRRPWPGRGERPMGIPNPPRAPIDLPGIQLERARNLLAILLRHPLLLPEVEESLMTLDLPEGDCRALRTAMLDWLAAAETLDSAALTGHLAQCGMGNAVNWATRATGLCAAAHPAAQPKEALDGWWYFFGLLRGEAELLDDLARAERRLAETFDPDAQRQVIRLKGVLDAFRSGEFDPALDEGPVPGPKASRADTIG</sequence>
<evidence type="ECO:0000256" key="2">
    <source>
        <dbReference type="ARBA" id="ARBA00022515"/>
    </source>
</evidence>
<evidence type="ECO:0000256" key="3">
    <source>
        <dbReference type="ARBA" id="ARBA00022679"/>
    </source>
</evidence>
<keyword evidence="9" id="KW-0460">Magnesium</keyword>
<dbReference type="EMBL" id="JAUTWS010000002">
    <property type="protein sequence ID" value="MDO9707368.1"/>
    <property type="molecule type" value="Genomic_DNA"/>
</dbReference>
<feature type="domain" description="Toprim" evidence="14">
    <location>
        <begin position="257"/>
        <end position="339"/>
    </location>
</feature>
<evidence type="ECO:0000256" key="1">
    <source>
        <dbReference type="ARBA" id="ARBA00022478"/>
    </source>
</evidence>
<comment type="function">
    <text evidence="12">RNA polymerase that catalyzes the synthesis of short RNA molecules used as primers for DNA polymerase during DNA replication.</text>
</comment>
<dbReference type="SMART" id="SM00400">
    <property type="entry name" value="ZnF_CHCC"/>
    <property type="match status" value="1"/>
</dbReference>
<dbReference type="SUPFAM" id="SSF57783">
    <property type="entry name" value="Zinc beta-ribbon"/>
    <property type="match status" value="1"/>
</dbReference>
<evidence type="ECO:0000256" key="7">
    <source>
        <dbReference type="ARBA" id="ARBA00022771"/>
    </source>
</evidence>
<evidence type="ECO:0000256" key="13">
    <source>
        <dbReference type="SAM" id="MobiDB-lite"/>
    </source>
</evidence>
<evidence type="ECO:0000256" key="12">
    <source>
        <dbReference type="HAMAP-Rule" id="MF_00974"/>
    </source>
</evidence>
<evidence type="ECO:0000256" key="9">
    <source>
        <dbReference type="ARBA" id="ARBA00022842"/>
    </source>
</evidence>
<dbReference type="InterPro" id="IPR002694">
    <property type="entry name" value="Znf_CHC2"/>
</dbReference>
<dbReference type="InterPro" id="IPR050219">
    <property type="entry name" value="DnaG_primase"/>
</dbReference>
<keyword evidence="3 12" id="KW-0808">Transferase</keyword>
<dbReference type="Gene3D" id="3.90.580.10">
    <property type="entry name" value="Zinc finger, CHC2-type domain"/>
    <property type="match status" value="1"/>
</dbReference>
<feature type="region of interest" description="Disordered" evidence="13">
    <location>
        <begin position="425"/>
        <end position="449"/>
    </location>
</feature>
<dbReference type="InterPro" id="IPR037068">
    <property type="entry name" value="DNA_primase_core_N_sf"/>
</dbReference>
<keyword evidence="11 12" id="KW-0804">Transcription</keyword>
<comment type="caution">
    <text evidence="12">Lacks conserved residue(s) required for the propagation of feature annotation.</text>
</comment>
<evidence type="ECO:0000256" key="4">
    <source>
        <dbReference type="ARBA" id="ARBA00022695"/>
    </source>
</evidence>
<dbReference type="NCBIfam" id="TIGR01391">
    <property type="entry name" value="dnaG"/>
    <property type="match status" value="1"/>
</dbReference>
<dbReference type="Gene3D" id="3.90.980.10">
    <property type="entry name" value="DNA primase, catalytic core, N-terminal domain"/>
    <property type="match status" value="1"/>
</dbReference>
<dbReference type="InterPro" id="IPR034151">
    <property type="entry name" value="TOPRIM_DnaG_bac"/>
</dbReference>
<keyword evidence="6" id="KW-0479">Metal-binding</keyword>
<dbReference type="Pfam" id="PF08275">
    <property type="entry name" value="DNAG_N"/>
    <property type="match status" value="1"/>
</dbReference>
<dbReference type="CDD" id="cd03364">
    <property type="entry name" value="TOPRIM_DnaG_primases"/>
    <property type="match status" value="1"/>
</dbReference>
<dbReference type="SUPFAM" id="SSF56731">
    <property type="entry name" value="DNA primase core"/>
    <property type="match status" value="1"/>
</dbReference>
<dbReference type="PROSITE" id="PS50880">
    <property type="entry name" value="TOPRIM"/>
    <property type="match status" value="1"/>
</dbReference>
<evidence type="ECO:0000256" key="8">
    <source>
        <dbReference type="ARBA" id="ARBA00022833"/>
    </source>
</evidence>
<protein>
    <recommendedName>
        <fullName evidence="12">DNA primase</fullName>
        <ecNumber evidence="12">2.7.7.101</ecNumber>
    </recommendedName>
</protein>
<evidence type="ECO:0000256" key="11">
    <source>
        <dbReference type="ARBA" id="ARBA00023163"/>
    </source>
</evidence>
<dbReference type="EC" id="2.7.7.101" evidence="12"/>
<keyword evidence="1 12" id="KW-0240">DNA-directed RNA polymerase</keyword>
<organism evidence="15 16">
    <name type="scientific">Paracraurococcus lichenis</name>
    <dbReference type="NCBI Taxonomy" id="3064888"/>
    <lineage>
        <taxon>Bacteria</taxon>
        <taxon>Pseudomonadati</taxon>
        <taxon>Pseudomonadota</taxon>
        <taxon>Alphaproteobacteria</taxon>
        <taxon>Acetobacterales</taxon>
        <taxon>Roseomonadaceae</taxon>
        <taxon>Paracraurococcus</taxon>
    </lineage>
</organism>
<feature type="region of interest" description="Disordered" evidence="13">
    <location>
        <begin position="608"/>
        <end position="627"/>
    </location>
</feature>
<dbReference type="Pfam" id="PF01807">
    <property type="entry name" value="Zn_ribbon_DnaG"/>
    <property type="match status" value="1"/>
</dbReference>
<reference evidence="15 16" key="1">
    <citation type="submission" date="2023-08" db="EMBL/GenBank/DDBJ databases">
        <title>The draft genome sequence of Paracraurococcus sp. LOR1-02.</title>
        <authorList>
            <person name="Kingkaew E."/>
            <person name="Tanasupawat S."/>
        </authorList>
    </citation>
    <scope>NUCLEOTIDE SEQUENCE [LARGE SCALE GENOMIC DNA]</scope>
    <source>
        <strain evidence="15 16">LOR1-02</strain>
    </source>
</reference>
<keyword evidence="5 12" id="KW-0235">DNA replication</keyword>
<dbReference type="InterPro" id="IPR013264">
    <property type="entry name" value="DNAG_N"/>
</dbReference>